<evidence type="ECO:0000313" key="1">
    <source>
        <dbReference type="EMBL" id="KAJ2985693.1"/>
    </source>
</evidence>
<evidence type="ECO:0000313" key="2">
    <source>
        <dbReference type="Proteomes" id="UP001144978"/>
    </source>
</evidence>
<reference evidence="1" key="1">
    <citation type="submission" date="2022-08" db="EMBL/GenBank/DDBJ databases">
        <title>Genome Sequence of Pycnoporus sanguineus.</title>
        <authorList>
            <person name="Buettner E."/>
        </authorList>
    </citation>
    <scope>NUCLEOTIDE SEQUENCE</scope>
    <source>
        <strain evidence="1">CG-C14</strain>
    </source>
</reference>
<proteinExistence type="predicted"/>
<name>A0ACC1P489_9APHY</name>
<comment type="caution">
    <text evidence="1">The sequence shown here is derived from an EMBL/GenBank/DDBJ whole genome shotgun (WGS) entry which is preliminary data.</text>
</comment>
<sequence length="692" mass="75905">MWSDLAISIPVSTQADEWTAAEVLRDEFTHIQTTDDAIDTTAELENATEATVELFARFLRFAAEKLDEDAQSEAARTSILLKSLKYFTTSYLSSQDIHVIAAAFDTEVRKTVLASYFTAVAALEAKQVSDIPRSPSSALLSAATRGDASIYALFGGQGTNEVYFDELQTLYDIYKPYVSQFLTNVTRDILVPLVEASEEESFYTHGLDVISWLSGSTPRPPVAYLASIPISFPLIGLTQLTQYLVVCRVSNITPGDLLSRLRGSTGHSQGLALKWLFYSGLRGQQAFPVLALEPSIVQDSVEGGEGAPSPMLSVTGLALKDLESHIAKTNKHLPTTPRSAFRSTTARRLRASDQEINDLLKQIYRPAHAYFAVEEIKDDGTETRKTFLHVDPVCISRRGLCSAAGRGLLSFMARRFVYCDSHSLANPAASSKLSPPAAKPTAAVQADQQKKPRHRHSATQLAALNELYEKNEHPSLEERTALAQRLGMYVLPSIHDRPPAPADPALFWGEAAHAWRIMQGDKDEAQSPAHAQVPHSVVLQTFSVGARARDRPSAHPGTLAMSWVLLVRFIIMPAIALLFVFVTAGRGLYVDDRLVWFLLILMPAGPSAMLLVNVAELVDINQGAIAGYLTIAVGAFRRARELLIDPVRPVVHDLTAHGGRMLRGPRSRRCRCEAGLWRVISLLASRVIPVFS</sequence>
<protein>
    <submittedName>
        <fullName evidence="1">Uncharacterized protein</fullName>
    </submittedName>
</protein>
<dbReference type="EMBL" id="JANSHE010003535">
    <property type="protein sequence ID" value="KAJ2985693.1"/>
    <property type="molecule type" value="Genomic_DNA"/>
</dbReference>
<keyword evidence="2" id="KW-1185">Reference proteome</keyword>
<accession>A0ACC1P489</accession>
<dbReference type="Proteomes" id="UP001144978">
    <property type="component" value="Unassembled WGS sequence"/>
</dbReference>
<gene>
    <name evidence="1" type="ORF">NUW54_g10066</name>
</gene>
<organism evidence="1 2">
    <name type="scientific">Trametes sanguinea</name>
    <dbReference type="NCBI Taxonomy" id="158606"/>
    <lineage>
        <taxon>Eukaryota</taxon>
        <taxon>Fungi</taxon>
        <taxon>Dikarya</taxon>
        <taxon>Basidiomycota</taxon>
        <taxon>Agaricomycotina</taxon>
        <taxon>Agaricomycetes</taxon>
        <taxon>Polyporales</taxon>
        <taxon>Polyporaceae</taxon>
        <taxon>Trametes</taxon>
    </lineage>
</organism>